<dbReference type="Proteomes" id="UP000548423">
    <property type="component" value="Unassembled WGS sequence"/>
</dbReference>
<dbReference type="AlphaFoldDB" id="A0A852TIT7"/>
<reference evidence="2" key="1">
    <citation type="submission" date="2020-07" db="EMBL/GenBank/DDBJ databases">
        <authorList>
            <person name="Partida-Martinez L."/>
            <person name="Huntemann M."/>
            <person name="Clum A."/>
            <person name="Wang J."/>
            <person name="Palaniappan K."/>
            <person name="Ritter S."/>
            <person name="Chen I.-M."/>
            <person name="Stamatis D."/>
            <person name="Reddy T."/>
            <person name="O'Malley R."/>
            <person name="Daum C."/>
            <person name="Shapiro N."/>
            <person name="Ivanova N."/>
            <person name="Kyrpides N."/>
            <person name="Woyke T."/>
        </authorList>
    </citation>
    <scope>NUCLEOTIDE SEQUENCE [LARGE SCALE GENOMIC DNA]</scope>
    <source>
        <strain evidence="2">AT2.8</strain>
    </source>
</reference>
<name>A0A852TIT7_9BACI</name>
<dbReference type="EMBL" id="JACCBX010000017">
    <property type="protein sequence ID" value="NYE08890.1"/>
    <property type="molecule type" value="Genomic_DNA"/>
</dbReference>
<accession>A0A852TIT7</accession>
<reference evidence="2" key="2">
    <citation type="submission" date="2020-08" db="EMBL/GenBank/DDBJ databases">
        <title>The Agave Microbiome: Exploring the role of microbial communities in plant adaptations to desert environments.</title>
        <authorList>
            <person name="Partida-Martinez L.P."/>
        </authorList>
    </citation>
    <scope>NUCLEOTIDE SEQUENCE [LARGE SCALE GENOMIC DNA]</scope>
    <source>
        <strain evidence="2">AT2.8</strain>
    </source>
</reference>
<protein>
    <submittedName>
        <fullName evidence="1">Uncharacterized protein</fullName>
    </submittedName>
</protein>
<comment type="caution">
    <text evidence="1">The sequence shown here is derived from an EMBL/GenBank/DDBJ whole genome shotgun (WGS) entry which is preliminary data.</text>
</comment>
<organism evidence="1 2">
    <name type="scientific">Neobacillus niacini</name>
    <dbReference type="NCBI Taxonomy" id="86668"/>
    <lineage>
        <taxon>Bacteria</taxon>
        <taxon>Bacillati</taxon>
        <taxon>Bacillota</taxon>
        <taxon>Bacilli</taxon>
        <taxon>Bacillales</taxon>
        <taxon>Bacillaceae</taxon>
        <taxon>Neobacillus</taxon>
    </lineage>
</organism>
<gene>
    <name evidence="1" type="ORF">F4694_005747</name>
</gene>
<evidence type="ECO:0000313" key="1">
    <source>
        <dbReference type="EMBL" id="NYE08890.1"/>
    </source>
</evidence>
<proteinExistence type="predicted"/>
<feature type="non-terminal residue" evidence="1">
    <location>
        <position position="1"/>
    </location>
</feature>
<evidence type="ECO:0000313" key="2">
    <source>
        <dbReference type="Proteomes" id="UP000548423"/>
    </source>
</evidence>
<sequence length="27" mass="3381">EIKDVFIRGDIRKLINRDHTYPHKEMR</sequence>